<dbReference type="Pfam" id="PF12579">
    <property type="entry name" value="DUF3755"/>
    <property type="match status" value="1"/>
</dbReference>
<proteinExistence type="predicted"/>
<reference evidence="1" key="1">
    <citation type="journal article" date="2013" name="Nature">
        <title>Draft genome of the wheat A-genome progenitor Triticum urartu.</title>
        <authorList>
            <person name="Ling H.Q."/>
            <person name="Zhao S."/>
            <person name="Liu D."/>
            <person name="Wang J."/>
            <person name="Sun H."/>
            <person name="Zhang C."/>
            <person name="Fan H."/>
            <person name="Li D."/>
            <person name="Dong L."/>
            <person name="Tao Y."/>
            <person name="Gao C."/>
            <person name="Wu H."/>
            <person name="Li Y."/>
            <person name="Cui Y."/>
            <person name="Guo X."/>
            <person name="Zheng S."/>
            <person name="Wang B."/>
            <person name="Yu K."/>
            <person name="Liang Q."/>
            <person name="Yang W."/>
            <person name="Lou X."/>
            <person name="Chen J."/>
            <person name="Feng M."/>
            <person name="Jian J."/>
            <person name="Zhang X."/>
            <person name="Luo G."/>
            <person name="Jiang Y."/>
            <person name="Liu J."/>
            <person name="Wang Z."/>
            <person name="Sha Y."/>
            <person name="Zhang B."/>
            <person name="Wu H."/>
            <person name="Tang D."/>
            <person name="Shen Q."/>
            <person name="Xue P."/>
            <person name="Zou S."/>
            <person name="Wang X."/>
            <person name="Liu X."/>
            <person name="Wang F."/>
            <person name="Yang Y."/>
            <person name="An X."/>
            <person name="Dong Z."/>
            <person name="Zhang K."/>
            <person name="Zhang X."/>
            <person name="Luo M.C."/>
            <person name="Dvorak J."/>
            <person name="Tong Y."/>
            <person name="Wang J."/>
            <person name="Yang H."/>
            <person name="Li Z."/>
            <person name="Wang D."/>
            <person name="Zhang A."/>
            <person name="Wang J."/>
        </authorList>
    </citation>
    <scope>NUCLEOTIDE SEQUENCE</scope>
</reference>
<organism evidence="1">
    <name type="scientific">Triticum urartu</name>
    <name type="common">Red wild einkorn</name>
    <name type="synonym">Crithodium urartu</name>
    <dbReference type="NCBI Taxonomy" id="4572"/>
    <lineage>
        <taxon>Eukaryota</taxon>
        <taxon>Viridiplantae</taxon>
        <taxon>Streptophyta</taxon>
        <taxon>Embryophyta</taxon>
        <taxon>Tracheophyta</taxon>
        <taxon>Spermatophyta</taxon>
        <taxon>Magnoliopsida</taxon>
        <taxon>Liliopsida</taxon>
        <taxon>Poales</taxon>
        <taxon>Poaceae</taxon>
        <taxon>BOP clade</taxon>
        <taxon>Pooideae</taxon>
        <taxon>Triticodae</taxon>
        <taxon>Triticeae</taxon>
        <taxon>Triticinae</taxon>
        <taxon>Triticum</taxon>
    </lineage>
</organism>
<dbReference type="EMBL" id="KD276550">
    <property type="protein sequence ID" value="EMS46270.1"/>
    <property type="molecule type" value="Genomic_DNA"/>
</dbReference>
<dbReference type="OMA" id="PRDSKEC"/>
<protein>
    <recommendedName>
        <fullName evidence="2">Myb-like domain-containing protein</fullName>
    </recommendedName>
</protein>
<evidence type="ECO:0008006" key="2">
    <source>
        <dbReference type="Google" id="ProtNLM"/>
    </source>
</evidence>
<dbReference type="PANTHER" id="PTHR14000">
    <property type="entry name" value="FINGER CCCH DOMAIN PROTEIN, PUTATIVE (DUF3755)-RELATED"/>
    <property type="match status" value="1"/>
</dbReference>
<dbReference type="PANTHER" id="PTHR14000:SF38">
    <property type="entry name" value="OS08G0100800 PROTEIN"/>
    <property type="match status" value="1"/>
</dbReference>
<sequence length="321" mass="36302">MAADSRMGMAPPVFLPSPNAPVLQGASPKYKFVTGSPSDWTPYELSIFQEGLARYAREPTIMKYIKIAAMLPTKTIRDVALRCRWTAGKESRRRKPDEFYAGKRIRDLKEKMVVSTSLANFQMAPPNNLVPFSMSMHHPGQNSLAANEVPVLDNATQHLLEENNQLLNQISANIETFKLGENMDLFLRTNNNIRTILKRMSETPGVMGQMRPLPKPVNEGQLNSLLQLDRVGPRDSKECWAGYRWRDIIRVLPEKPSYFAGAGFTGTDEEVKDMFFDDTSSKEAEEEDDDSEMAIAMIENREVHTPFQADLIDHLRALHST</sequence>
<dbReference type="InterPro" id="IPR022228">
    <property type="entry name" value="DUF3755"/>
</dbReference>
<dbReference type="eggNOG" id="ENOG502QRQ9">
    <property type="taxonomic scope" value="Eukaryota"/>
</dbReference>
<evidence type="ECO:0000313" key="1">
    <source>
        <dbReference type="EMBL" id="EMS46270.1"/>
    </source>
</evidence>
<name>M7Z1N7_TRIUA</name>
<gene>
    <name evidence="1" type="ORF">TRIUR3_27384</name>
</gene>
<accession>M7Z1N7</accession>
<dbReference type="AlphaFoldDB" id="M7Z1N7"/>